<dbReference type="CDD" id="cd03244">
    <property type="entry name" value="ABCC_MRP_domain2"/>
    <property type="match status" value="1"/>
</dbReference>
<reference evidence="13" key="1">
    <citation type="journal article" date="2018" name="Nat. Microbiol.">
        <title>Leveraging single-cell genomics to expand the fungal tree of life.</title>
        <authorList>
            <person name="Ahrendt S.R."/>
            <person name="Quandt C.A."/>
            <person name="Ciobanu D."/>
            <person name="Clum A."/>
            <person name="Salamov A."/>
            <person name="Andreopoulos B."/>
            <person name="Cheng J.F."/>
            <person name="Woyke T."/>
            <person name="Pelin A."/>
            <person name="Henrissat B."/>
            <person name="Reynolds N.K."/>
            <person name="Benny G.L."/>
            <person name="Smith M.E."/>
            <person name="James T.Y."/>
            <person name="Grigoriev I.V."/>
        </authorList>
    </citation>
    <scope>NUCLEOTIDE SEQUENCE [LARGE SCALE GENOMIC DNA]</scope>
</reference>
<comment type="subcellular location">
    <subcellularLocation>
        <location evidence="1">Membrane</location>
        <topology evidence="1">Multi-pass membrane protein</topology>
    </subcellularLocation>
</comment>
<dbReference type="CDD" id="cd03250">
    <property type="entry name" value="ABCC_MRP_domain1"/>
    <property type="match status" value="1"/>
</dbReference>
<keyword evidence="6" id="KW-0067">ATP-binding</keyword>
<keyword evidence="5" id="KW-0547">Nucleotide-binding</keyword>
<evidence type="ECO:0000259" key="10">
    <source>
        <dbReference type="PROSITE" id="PS50893"/>
    </source>
</evidence>
<dbReference type="Gene3D" id="1.20.1560.10">
    <property type="entry name" value="ABC transporter type 1, transmembrane domain"/>
    <property type="match status" value="2"/>
</dbReference>
<sequence>RETNASISSQIFFNWVNQILVVGASKPLEESDLLDLAEPDSAAYIVARHRDRKKRLPRVSFLRDLLRGSWLYVMLQMVYSIVYTGLTMASPYFLNSLTKWVSDPNRETSAGWTLLAGLFLCLFLRGIIAGQLYYAGRRASLRIRAICVDEIYQKALRRCAGIKKKTEDGTSNEDNDASVGKIVTLMSTDVERLRESFSDAPRLVLETPLSLFLSLGGLFITVGWAAFSGVAVIILCLPFSAIVGKFMSDAQKALMDTTDKRVNATNEMLQGIRIIKYFGWESKFVQRITEARSAEIKNWRRLFKFLIYFICLTSGISLIVAFGTFAVYTLGLGHSLDSSVAFTTLALLGILMHSLVMLPMAVSVFFNFKVSLDRISKFLAEPELERSEDENSSSEDRPVVSGLTVGFRAGSFTHYSTDSAKAGPNEDGASKAEGTEAAPEFHLLDVDIEFPVGGLSLVTGATGSGKTSLILALLGEMKCVSGKHYLPTSHATAYVAQTAWIINATIRENILFGTPFDAERYQETIEACALMHDLETLEGGDLTEIGEKGVNLSGGQKARISLARAAYSHAPILLLDDPLSAVDAPTAKHLLHHCLLGAMKNRTIIVVSHAVGLVLPHADFTVVLKAGRVAAQGTPAEVIRNPAAEAIFGLELAASEKSELDATETAAAALQGTGTKLVDEEQKATGSVTWSVYWTFFAAAGGALFLTIFLFTFGIANIFSLIDNIWVQNWTDRAQGAAPEIVNGTIAAFTAVGPRSPIAFSLWGFVDSAAVAISGQASSGFFASVRPVLAAFTATAPVSVRAALTIQSENGTIEDEPASGIDRADMVLFLAVYGAISLSFTFATTAQLVFMIYSCIKAGTTMHYNLLKSVLGAPMRFFEVTPIGRILNRFTKDTASIDTAVMFTVQSFLTQVFKIVFILGLIAFKAPIFIVGAIPLIVIYCLVANVYLLTSRDLKRLESVSRSPLFSQFSETLSGVETVRAYGAQGRLTSEIYEKIDLNHRAYFLMWAANRWLCVRTDMMGALITLGAGLIVVSGSLTPGMTGLILVYALEFADRLLWTIRTHAEMEMSMNSVERVAEYTAIEQEPPAIIESARPPAGWPSKGAIEVKDLVVRYDPDKPAVLKQVSFTVRAGEKIGVVGRTGAGKSTLSLAFFRIIPLSGGSITIDGVDINTIGLLDLRSNLTIIPQDPTLFSGTLRSNLDPFGEHTDDELWAALESVHVLESLRAQRTTATSATSSTFSDSTVTDPAATADLLAAPTLARTPSAASGSSSSSSPLTLDAPVSDNGANFSQGQRQLLCMARALLRRSKVIVLDEATASVDHETDGKIQETIRNHFVDGTVLCIAHRLRTVVDYDRILVLDHGEVVEYGTPLELIESSSVGVFRRMVEETGESAELIEIARAKAAMI</sequence>
<feature type="non-terminal residue" evidence="12">
    <location>
        <position position="1"/>
    </location>
</feature>
<feature type="transmembrane region" description="Helical" evidence="9">
    <location>
        <begin position="928"/>
        <end position="949"/>
    </location>
</feature>
<gene>
    <name evidence="12" type="ORF">BDK51DRAFT_21368</name>
</gene>
<dbReference type="Pfam" id="PF00005">
    <property type="entry name" value="ABC_tran"/>
    <property type="match status" value="2"/>
</dbReference>
<dbReference type="GO" id="GO:0140359">
    <property type="term" value="F:ABC-type transporter activity"/>
    <property type="evidence" value="ECO:0007669"/>
    <property type="project" value="InterPro"/>
</dbReference>
<feature type="domain" description="ABC transporter" evidence="10">
    <location>
        <begin position="1105"/>
        <end position="1386"/>
    </location>
</feature>
<dbReference type="PANTHER" id="PTHR24223">
    <property type="entry name" value="ATP-BINDING CASSETTE SUB-FAMILY C"/>
    <property type="match status" value="1"/>
</dbReference>
<keyword evidence="8 9" id="KW-0472">Membrane</keyword>
<evidence type="ECO:0000256" key="1">
    <source>
        <dbReference type="ARBA" id="ARBA00004141"/>
    </source>
</evidence>
<evidence type="ECO:0000256" key="3">
    <source>
        <dbReference type="ARBA" id="ARBA00022692"/>
    </source>
</evidence>
<dbReference type="Gene3D" id="3.40.50.300">
    <property type="entry name" value="P-loop containing nucleotide triphosphate hydrolases"/>
    <property type="match status" value="2"/>
</dbReference>
<name>A0A4P9WEC9_9FUNG</name>
<dbReference type="InterPro" id="IPR017871">
    <property type="entry name" value="ABC_transporter-like_CS"/>
</dbReference>
<feature type="transmembrane region" description="Helical" evidence="9">
    <location>
        <begin position="226"/>
        <end position="247"/>
    </location>
</feature>
<feature type="transmembrane region" description="Helical" evidence="9">
    <location>
        <begin position="827"/>
        <end position="853"/>
    </location>
</feature>
<dbReference type="SMART" id="SM00382">
    <property type="entry name" value="AAA"/>
    <property type="match status" value="2"/>
</dbReference>
<feature type="domain" description="ABC transmembrane type-1" evidence="11">
    <location>
        <begin position="77"/>
        <end position="367"/>
    </location>
</feature>
<dbReference type="SUPFAM" id="SSF52540">
    <property type="entry name" value="P-loop containing nucleoside triphosphate hydrolases"/>
    <property type="match status" value="2"/>
</dbReference>
<feature type="transmembrane region" description="Helical" evidence="9">
    <location>
        <begin position="70"/>
        <end position="94"/>
    </location>
</feature>
<feature type="domain" description="ABC transmembrane type-1" evidence="11">
    <location>
        <begin position="818"/>
        <end position="1068"/>
    </location>
</feature>
<dbReference type="InterPro" id="IPR003593">
    <property type="entry name" value="AAA+_ATPase"/>
</dbReference>
<dbReference type="Proteomes" id="UP000269721">
    <property type="component" value="Unassembled WGS sequence"/>
</dbReference>
<dbReference type="PROSITE" id="PS50893">
    <property type="entry name" value="ABC_TRANSPORTER_2"/>
    <property type="match status" value="2"/>
</dbReference>
<feature type="transmembrane region" description="Helical" evidence="9">
    <location>
        <begin position="114"/>
        <end position="134"/>
    </location>
</feature>
<feature type="transmembrane region" description="Helical" evidence="9">
    <location>
        <begin position="203"/>
        <end position="220"/>
    </location>
</feature>
<dbReference type="SUPFAM" id="SSF90123">
    <property type="entry name" value="ABC transporter transmembrane region"/>
    <property type="match status" value="2"/>
</dbReference>
<feature type="transmembrane region" description="Helical" evidence="9">
    <location>
        <begin position="899"/>
        <end position="922"/>
    </location>
</feature>
<proteinExistence type="predicted"/>
<evidence type="ECO:0000256" key="5">
    <source>
        <dbReference type="ARBA" id="ARBA00022741"/>
    </source>
</evidence>
<accession>A0A4P9WEC9</accession>
<keyword evidence="13" id="KW-1185">Reference proteome</keyword>
<evidence type="ECO:0000313" key="13">
    <source>
        <dbReference type="Proteomes" id="UP000269721"/>
    </source>
</evidence>
<dbReference type="Pfam" id="PF00664">
    <property type="entry name" value="ABC_membrane"/>
    <property type="match status" value="2"/>
</dbReference>
<keyword evidence="3 9" id="KW-0812">Transmembrane</keyword>
<protein>
    <submittedName>
        <fullName evidence="12">P-loop containing nucleoside triphosphate hydrolase protein</fullName>
    </submittedName>
</protein>
<keyword evidence="4" id="KW-0677">Repeat</keyword>
<dbReference type="GO" id="GO:0016020">
    <property type="term" value="C:membrane"/>
    <property type="evidence" value="ECO:0007669"/>
    <property type="project" value="UniProtKB-SubCell"/>
</dbReference>
<dbReference type="PANTHER" id="PTHR24223:SF353">
    <property type="entry name" value="ABC TRANSPORTER ATP-BINDING PROTEIN_PERMEASE VMR1-RELATED"/>
    <property type="match status" value="1"/>
</dbReference>
<keyword evidence="7 9" id="KW-1133">Transmembrane helix</keyword>
<evidence type="ECO:0000313" key="12">
    <source>
        <dbReference type="EMBL" id="RKO91071.1"/>
    </source>
</evidence>
<dbReference type="InterPro" id="IPR036640">
    <property type="entry name" value="ABC1_TM_sf"/>
</dbReference>
<organism evidence="12 13">
    <name type="scientific">Blyttiomyces helicus</name>
    <dbReference type="NCBI Taxonomy" id="388810"/>
    <lineage>
        <taxon>Eukaryota</taxon>
        <taxon>Fungi</taxon>
        <taxon>Fungi incertae sedis</taxon>
        <taxon>Chytridiomycota</taxon>
        <taxon>Chytridiomycota incertae sedis</taxon>
        <taxon>Chytridiomycetes</taxon>
        <taxon>Chytridiomycetes incertae sedis</taxon>
        <taxon>Blyttiomyces</taxon>
    </lineage>
</organism>
<evidence type="ECO:0000256" key="6">
    <source>
        <dbReference type="ARBA" id="ARBA00022840"/>
    </source>
</evidence>
<dbReference type="PROSITE" id="PS50929">
    <property type="entry name" value="ABC_TM1F"/>
    <property type="match status" value="2"/>
</dbReference>
<evidence type="ECO:0000256" key="4">
    <source>
        <dbReference type="ARBA" id="ARBA00022737"/>
    </source>
</evidence>
<dbReference type="EMBL" id="KZ995245">
    <property type="protein sequence ID" value="RKO91071.1"/>
    <property type="molecule type" value="Genomic_DNA"/>
</dbReference>
<keyword evidence="12" id="KW-0378">Hydrolase</keyword>
<dbReference type="GO" id="GO:0016887">
    <property type="term" value="F:ATP hydrolysis activity"/>
    <property type="evidence" value="ECO:0007669"/>
    <property type="project" value="InterPro"/>
</dbReference>
<dbReference type="GO" id="GO:0005524">
    <property type="term" value="F:ATP binding"/>
    <property type="evidence" value="ECO:0007669"/>
    <property type="project" value="UniProtKB-KW"/>
</dbReference>
<dbReference type="InterPro" id="IPR027417">
    <property type="entry name" value="P-loop_NTPase"/>
</dbReference>
<dbReference type="CDD" id="cd18604">
    <property type="entry name" value="ABC_6TM_VMR1_D2_like"/>
    <property type="match status" value="1"/>
</dbReference>
<evidence type="ECO:0000256" key="2">
    <source>
        <dbReference type="ARBA" id="ARBA00022448"/>
    </source>
</evidence>
<dbReference type="FunFam" id="3.40.50.300:FF:000997">
    <property type="entry name" value="Multidrug resistance-associated protein 1"/>
    <property type="match status" value="1"/>
</dbReference>
<evidence type="ECO:0000256" key="9">
    <source>
        <dbReference type="SAM" id="Phobius"/>
    </source>
</evidence>
<feature type="transmembrane region" description="Helical" evidence="9">
    <location>
        <begin position="692"/>
        <end position="722"/>
    </location>
</feature>
<dbReference type="InterPro" id="IPR011527">
    <property type="entry name" value="ABC1_TM_dom"/>
</dbReference>
<feature type="domain" description="ABC transporter" evidence="10">
    <location>
        <begin position="424"/>
        <end position="651"/>
    </location>
</feature>
<dbReference type="OrthoDB" id="6500128at2759"/>
<evidence type="ECO:0000259" key="11">
    <source>
        <dbReference type="PROSITE" id="PS50929"/>
    </source>
</evidence>
<feature type="transmembrane region" description="Helical" evidence="9">
    <location>
        <begin position="1021"/>
        <end position="1050"/>
    </location>
</feature>
<dbReference type="CDD" id="cd18596">
    <property type="entry name" value="ABC_6TM_VMR1_D1_like"/>
    <property type="match status" value="1"/>
</dbReference>
<evidence type="ECO:0000256" key="7">
    <source>
        <dbReference type="ARBA" id="ARBA00022989"/>
    </source>
</evidence>
<dbReference type="InterPro" id="IPR003439">
    <property type="entry name" value="ABC_transporter-like_ATP-bd"/>
</dbReference>
<evidence type="ECO:0000256" key="8">
    <source>
        <dbReference type="ARBA" id="ARBA00023136"/>
    </source>
</evidence>
<feature type="transmembrane region" description="Helical" evidence="9">
    <location>
        <begin position="305"/>
        <end position="328"/>
    </location>
</feature>
<dbReference type="InterPro" id="IPR050173">
    <property type="entry name" value="ABC_transporter_C-like"/>
</dbReference>
<dbReference type="PROSITE" id="PS00211">
    <property type="entry name" value="ABC_TRANSPORTER_1"/>
    <property type="match status" value="2"/>
</dbReference>
<keyword evidence="2" id="KW-0813">Transport</keyword>
<feature type="transmembrane region" description="Helical" evidence="9">
    <location>
        <begin position="340"/>
        <end position="368"/>
    </location>
</feature>